<sequence length="13" mass="1481">MLSRAAMCSKRVK</sequence>
<dbReference type="EMBL" id="VSRR010085762">
    <property type="protein sequence ID" value="MPC90850.1"/>
    <property type="molecule type" value="Genomic_DNA"/>
</dbReference>
<evidence type="ECO:0000313" key="1">
    <source>
        <dbReference type="EMBL" id="MPC90850.1"/>
    </source>
</evidence>
<organism evidence="1 2">
    <name type="scientific">Portunus trituberculatus</name>
    <name type="common">Swimming crab</name>
    <name type="synonym">Neptunus trituberculatus</name>
    <dbReference type="NCBI Taxonomy" id="210409"/>
    <lineage>
        <taxon>Eukaryota</taxon>
        <taxon>Metazoa</taxon>
        <taxon>Ecdysozoa</taxon>
        <taxon>Arthropoda</taxon>
        <taxon>Crustacea</taxon>
        <taxon>Multicrustacea</taxon>
        <taxon>Malacostraca</taxon>
        <taxon>Eumalacostraca</taxon>
        <taxon>Eucarida</taxon>
        <taxon>Decapoda</taxon>
        <taxon>Pleocyemata</taxon>
        <taxon>Brachyura</taxon>
        <taxon>Eubrachyura</taxon>
        <taxon>Portunoidea</taxon>
        <taxon>Portunidae</taxon>
        <taxon>Portuninae</taxon>
        <taxon>Portunus</taxon>
    </lineage>
</organism>
<accession>A0A5B7J246</accession>
<proteinExistence type="predicted"/>
<dbReference type="Proteomes" id="UP000324222">
    <property type="component" value="Unassembled WGS sequence"/>
</dbReference>
<protein>
    <submittedName>
        <fullName evidence="1">Uncharacterized protein</fullName>
    </submittedName>
</protein>
<evidence type="ECO:0000313" key="2">
    <source>
        <dbReference type="Proteomes" id="UP000324222"/>
    </source>
</evidence>
<comment type="caution">
    <text evidence="1">The sequence shown here is derived from an EMBL/GenBank/DDBJ whole genome shotgun (WGS) entry which is preliminary data.</text>
</comment>
<gene>
    <name evidence="1" type="ORF">E2C01_085853</name>
</gene>
<reference evidence="1 2" key="1">
    <citation type="submission" date="2019-05" db="EMBL/GenBank/DDBJ databases">
        <title>Another draft genome of Portunus trituberculatus and its Hox gene families provides insights of decapod evolution.</title>
        <authorList>
            <person name="Jeong J.-H."/>
            <person name="Song I."/>
            <person name="Kim S."/>
            <person name="Choi T."/>
            <person name="Kim D."/>
            <person name="Ryu S."/>
            <person name="Kim W."/>
        </authorList>
    </citation>
    <scope>NUCLEOTIDE SEQUENCE [LARGE SCALE GENOMIC DNA]</scope>
    <source>
        <tissue evidence="1">Muscle</tissue>
    </source>
</reference>
<keyword evidence="2" id="KW-1185">Reference proteome</keyword>
<name>A0A5B7J246_PORTR</name>